<evidence type="ECO:0000313" key="2">
    <source>
        <dbReference type="EMBL" id="RDX92867.1"/>
    </source>
</evidence>
<organism evidence="2 3">
    <name type="scientific">Mucuna pruriens</name>
    <name type="common">Velvet bean</name>
    <name type="synonym">Dolichos pruriens</name>
    <dbReference type="NCBI Taxonomy" id="157652"/>
    <lineage>
        <taxon>Eukaryota</taxon>
        <taxon>Viridiplantae</taxon>
        <taxon>Streptophyta</taxon>
        <taxon>Embryophyta</taxon>
        <taxon>Tracheophyta</taxon>
        <taxon>Spermatophyta</taxon>
        <taxon>Magnoliopsida</taxon>
        <taxon>eudicotyledons</taxon>
        <taxon>Gunneridae</taxon>
        <taxon>Pentapetalae</taxon>
        <taxon>rosids</taxon>
        <taxon>fabids</taxon>
        <taxon>Fabales</taxon>
        <taxon>Fabaceae</taxon>
        <taxon>Papilionoideae</taxon>
        <taxon>50 kb inversion clade</taxon>
        <taxon>NPAAA clade</taxon>
        <taxon>indigoferoid/millettioid clade</taxon>
        <taxon>Phaseoleae</taxon>
        <taxon>Mucuna</taxon>
    </lineage>
</organism>
<dbReference type="EMBL" id="QJKJ01004757">
    <property type="protein sequence ID" value="RDX92867.1"/>
    <property type="molecule type" value="Genomic_DNA"/>
</dbReference>
<protein>
    <submittedName>
        <fullName evidence="2">Uncharacterized protein</fullName>
    </submittedName>
</protein>
<name>A0A371GQM3_MUCPR</name>
<keyword evidence="1" id="KW-1133">Transmembrane helix</keyword>
<reference evidence="2" key="1">
    <citation type="submission" date="2018-05" db="EMBL/GenBank/DDBJ databases">
        <title>Draft genome of Mucuna pruriens seed.</title>
        <authorList>
            <person name="Nnadi N.E."/>
            <person name="Vos R."/>
            <person name="Hasami M.H."/>
            <person name="Devisetty U.K."/>
            <person name="Aguiy J.C."/>
        </authorList>
    </citation>
    <scope>NUCLEOTIDE SEQUENCE [LARGE SCALE GENOMIC DNA]</scope>
    <source>
        <strain evidence="2">JCA_2017</strain>
    </source>
</reference>
<feature type="non-terminal residue" evidence="2">
    <location>
        <position position="102"/>
    </location>
</feature>
<comment type="caution">
    <text evidence="2">The sequence shown here is derived from an EMBL/GenBank/DDBJ whole genome shotgun (WGS) entry which is preliminary data.</text>
</comment>
<keyword evidence="1" id="KW-0812">Transmembrane</keyword>
<dbReference type="Proteomes" id="UP000257109">
    <property type="component" value="Unassembled WGS sequence"/>
</dbReference>
<feature type="transmembrane region" description="Helical" evidence="1">
    <location>
        <begin position="41"/>
        <end position="61"/>
    </location>
</feature>
<proteinExistence type="predicted"/>
<dbReference type="AlphaFoldDB" id="A0A371GQM3"/>
<evidence type="ECO:0000256" key="1">
    <source>
        <dbReference type="SAM" id="Phobius"/>
    </source>
</evidence>
<keyword evidence="3" id="KW-1185">Reference proteome</keyword>
<accession>A0A371GQM3</accession>
<feature type="non-terminal residue" evidence="2">
    <location>
        <position position="1"/>
    </location>
</feature>
<gene>
    <name evidence="2" type="ORF">CR513_24959</name>
</gene>
<sequence length="102" mass="11603">ISPTRKFQERSRTSRKFRFAISVGTLPVSIFEERSNDSKSMFTKFLGILLNVILIAFVVTVKESLEVQLNKDCGKRPSNWLSLRFSLVSVEQLEKVLLGKAP</sequence>
<evidence type="ECO:0000313" key="3">
    <source>
        <dbReference type="Proteomes" id="UP000257109"/>
    </source>
</evidence>
<keyword evidence="1" id="KW-0472">Membrane</keyword>